<dbReference type="InterPro" id="IPR057326">
    <property type="entry name" value="KR_dom"/>
</dbReference>
<dbReference type="NCBIfam" id="NF005559">
    <property type="entry name" value="PRK07231.1"/>
    <property type="match status" value="1"/>
</dbReference>
<organism evidence="4">
    <name type="scientific">Thrips palmi</name>
    <name type="common">Melon thrips</name>
    <dbReference type="NCBI Taxonomy" id="161013"/>
    <lineage>
        <taxon>Eukaryota</taxon>
        <taxon>Metazoa</taxon>
        <taxon>Ecdysozoa</taxon>
        <taxon>Arthropoda</taxon>
        <taxon>Hexapoda</taxon>
        <taxon>Insecta</taxon>
        <taxon>Pterygota</taxon>
        <taxon>Neoptera</taxon>
        <taxon>Paraneoptera</taxon>
        <taxon>Thysanoptera</taxon>
        <taxon>Terebrantia</taxon>
        <taxon>Thripoidea</taxon>
        <taxon>Thripidae</taxon>
        <taxon>Thrips</taxon>
    </lineage>
</organism>
<dbReference type="Pfam" id="PF13561">
    <property type="entry name" value="adh_short_C2"/>
    <property type="match status" value="1"/>
</dbReference>
<reference evidence="4" key="1">
    <citation type="submission" date="2025-08" db="UniProtKB">
        <authorList>
            <consortium name="RefSeq"/>
        </authorList>
    </citation>
    <scope>IDENTIFICATION</scope>
    <source>
        <tissue evidence="4">Total insect</tissue>
    </source>
</reference>
<proteinExistence type="predicted"/>
<evidence type="ECO:0000313" key="4">
    <source>
        <dbReference type="RefSeq" id="XP_034257037.1"/>
    </source>
</evidence>
<dbReference type="InterPro" id="IPR036291">
    <property type="entry name" value="NAD(P)-bd_dom_sf"/>
</dbReference>
<dbReference type="KEGG" id="tpal:117654483"/>
<dbReference type="GO" id="GO:0016491">
    <property type="term" value="F:oxidoreductase activity"/>
    <property type="evidence" value="ECO:0007669"/>
    <property type="project" value="UniProtKB-KW"/>
</dbReference>
<evidence type="ECO:0000256" key="1">
    <source>
        <dbReference type="ARBA" id="ARBA00023002"/>
    </source>
</evidence>
<dbReference type="InterPro" id="IPR002347">
    <property type="entry name" value="SDR_fam"/>
</dbReference>
<feature type="domain" description="Ketoreductase" evidence="2">
    <location>
        <begin position="10"/>
        <end position="186"/>
    </location>
</feature>
<gene>
    <name evidence="4" type="primary">LOC117654483</name>
</gene>
<dbReference type="InParanoid" id="A0A6P9AFB1"/>
<dbReference type="OrthoDB" id="47007at2759"/>
<dbReference type="PROSITE" id="PS00061">
    <property type="entry name" value="ADH_SHORT"/>
    <property type="match status" value="1"/>
</dbReference>
<sequence>MESLKLLKDKVVLITGASSGIGAGTAVVFAKLGSRLVLTGRNLDNLKKTQQECLGCGLKPNQVALVTGAVENTDDCKKIIQTAIDSFGQLDVLVNNAGLAIRGTSQTLDVEDFDRQLNINVRSVFQLSKFAIPHLEKTKGNIVNISSVAGMRAVIGSLAYCTSKAAVDHLTRNLSLECAASGVRVNTLSPGLIVTEFQKRAGMPADAYPDFLKSVGATIPLGRVGLPEDIAKVIVFLASDMAGFVTGQNIYVDGGNTVGTVSFKLPGSDAKK</sequence>
<dbReference type="GeneID" id="117654483"/>
<dbReference type="RefSeq" id="XP_034257037.1">
    <property type="nucleotide sequence ID" value="XM_034401146.1"/>
</dbReference>
<evidence type="ECO:0000313" key="3">
    <source>
        <dbReference type="Proteomes" id="UP000515158"/>
    </source>
</evidence>
<dbReference type="FunFam" id="3.40.50.720:FF:000084">
    <property type="entry name" value="Short-chain dehydrogenase reductase"/>
    <property type="match status" value="1"/>
</dbReference>
<dbReference type="InterPro" id="IPR020904">
    <property type="entry name" value="Sc_DH/Rdtase_CS"/>
</dbReference>
<dbReference type="GO" id="GO:0006629">
    <property type="term" value="P:lipid metabolic process"/>
    <property type="evidence" value="ECO:0007669"/>
    <property type="project" value="UniProtKB-ARBA"/>
</dbReference>
<dbReference type="PANTHER" id="PTHR43975">
    <property type="entry name" value="ZGC:101858"/>
    <property type="match status" value="1"/>
</dbReference>
<dbReference type="SMART" id="SM00822">
    <property type="entry name" value="PKS_KR"/>
    <property type="match status" value="1"/>
</dbReference>
<protein>
    <submittedName>
        <fullName evidence="4">3-oxoacyl-[acyl-carrier-protein] reductase FabG-like</fullName>
    </submittedName>
</protein>
<dbReference type="PRINTS" id="PR00081">
    <property type="entry name" value="GDHRDH"/>
</dbReference>
<dbReference type="PRINTS" id="PR00080">
    <property type="entry name" value="SDRFAMILY"/>
</dbReference>
<name>A0A6P9AFB1_THRPL</name>
<accession>A0A6P9AFB1</accession>
<keyword evidence="1" id="KW-0560">Oxidoreductase</keyword>
<dbReference type="Proteomes" id="UP000515158">
    <property type="component" value="Unplaced"/>
</dbReference>
<keyword evidence="3" id="KW-1185">Reference proteome</keyword>
<dbReference type="SUPFAM" id="SSF51735">
    <property type="entry name" value="NAD(P)-binding Rossmann-fold domains"/>
    <property type="match status" value="1"/>
</dbReference>
<evidence type="ECO:0000259" key="2">
    <source>
        <dbReference type="SMART" id="SM00822"/>
    </source>
</evidence>
<dbReference type="PANTHER" id="PTHR43975:SF2">
    <property type="entry name" value="EG:BACR7A4.14 PROTEIN-RELATED"/>
    <property type="match status" value="1"/>
</dbReference>
<dbReference type="Gene3D" id="3.40.50.720">
    <property type="entry name" value="NAD(P)-binding Rossmann-like Domain"/>
    <property type="match status" value="1"/>
</dbReference>
<dbReference type="AlphaFoldDB" id="A0A6P9AFB1"/>